<dbReference type="Proteomes" id="UP000027581">
    <property type="component" value="Unassembled WGS sequence"/>
</dbReference>
<gene>
    <name evidence="3" type="ORF">PRCDC_0421100</name>
</gene>
<evidence type="ECO:0000313" key="4">
    <source>
        <dbReference type="Proteomes" id="UP000027581"/>
    </source>
</evidence>
<keyword evidence="2" id="KW-1133">Transmembrane helix</keyword>
<dbReference type="VEuPathDB" id="PlasmoDB:PRCDC_0421100"/>
<feature type="transmembrane region" description="Helical" evidence="2">
    <location>
        <begin position="41"/>
        <end position="61"/>
    </location>
</feature>
<dbReference type="VEuPathDB" id="PlasmoDB:PRG01_0428500"/>
<feature type="compositionally biased region" description="Low complexity" evidence="1">
    <location>
        <begin position="83"/>
        <end position="93"/>
    </location>
</feature>
<dbReference type="EMBL" id="HG810765">
    <property type="protein sequence ID" value="CDO62881.1"/>
    <property type="molecule type" value="Genomic_DNA"/>
</dbReference>
<evidence type="ECO:0000256" key="2">
    <source>
        <dbReference type="SAM" id="Phobius"/>
    </source>
</evidence>
<evidence type="ECO:0000313" key="3">
    <source>
        <dbReference type="EMBL" id="CDO62881.1"/>
    </source>
</evidence>
<keyword evidence="2" id="KW-0812">Transmembrane</keyword>
<keyword evidence="2" id="KW-0472">Membrane</keyword>
<organism evidence="3 4">
    <name type="scientific">Plasmodium reichenowi</name>
    <dbReference type="NCBI Taxonomy" id="5854"/>
    <lineage>
        <taxon>Eukaryota</taxon>
        <taxon>Sar</taxon>
        <taxon>Alveolata</taxon>
        <taxon>Apicomplexa</taxon>
        <taxon>Aconoidasida</taxon>
        <taxon>Haemosporida</taxon>
        <taxon>Plasmodiidae</taxon>
        <taxon>Plasmodium</taxon>
        <taxon>Plasmodium (Laverania)</taxon>
    </lineage>
</organism>
<keyword evidence="4" id="KW-1185">Reference proteome</keyword>
<accession>A0A060RP18</accession>
<sequence>MSALTISSYEFIPYSKILKLFIALITKNYFGLSYLDDDIPYIYFCIVFAFGFIIQHGFGLLEKKQIKKMEDKLEKISKDTKVNNENNNNNNINDGRDDEDDDIFYDALDTFYTSHELLGASSASLPLKNTEIKEINQ</sequence>
<reference evidence="3" key="2">
    <citation type="submission" date="2014-05" db="EMBL/GenBank/DDBJ databases">
        <title>The genome sequences of chimpanzee malaria parasites reveal the path to human adaptation.</title>
        <authorList>
            <person name="Otto T.D."/>
            <person name="Rayner J.C."/>
            <person name="Boehme U."/>
            <person name="Pain A."/>
            <person name="Spottiswoode N."/>
            <person name="Sanders M."/>
            <person name="Quail M."/>
            <person name="Ollomo B."/>
            <person name="Renaud F."/>
            <person name="Thomas A.W."/>
            <person name="Prugnolle F."/>
            <person name="Conway D.J."/>
            <person name="Newbold C."/>
            <person name="Berriman M."/>
        </authorList>
    </citation>
    <scope>NUCLEOTIDE SEQUENCE [LARGE SCALE GENOMIC DNA]</scope>
    <source>
        <strain evidence="3">CDC</strain>
    </source>
</reference>
<reference evidence="3" key="1">
    <citation type="submission" date="2014-01" db="EMBL/GenBank/DDBJ databases">
        <authorList>
            <person name="Aslett M."/>
        </authorList>
    </citation>
    <scope>NUCLEOTIDE SEQUENCE</scope>
    <source>
        <strain evidence="3">CDC</strain>
    </source>
</reference>
<proteinExistence type="predicted"/>
<name>A0A060RP18_PLARE</name>
<evidence type="ECO:0000256" key="1">
    <source>
        <dbReference type="SAM" id="MobiDB-lite"/>
    </source>
</evidence>
<protein>
    <submittedName>
        <fullName evidence="3">Uncharacterized protein</fullName>
    </submittedName>
</protein>
<feature type="region of interest" description="Disordered" evidence="1">
    <location>
        <begin position="78"/>
        <end position="98"/>
    </location>
</feature>
<dbReference type="AlphaFoldDB" id="A0A060RP18"/>